<protein>
    <submittedName>
        <fullName evidence="2">Uncharacterized protein</fullName>
    </submittedName>
</protein>
<comment type="caution">
    <text evidence="2">The sequence shown here is derived from an EMBL/GenBank/DDBJ whole genome shotgun (WGS) entry which is preliminary data.</text>
</comment>
<evidence type="ECO:0000313" key="2">
    <source>
        <dbReference type="EMBL" id="MPN38348.1"/>
    </source>
</evidence>
<feature type="compositionally biased region" description="Acidic residues" evidence="1">
    <location>
        <begin position="28"/>
        <end position="46"/>
    </location>
</feature>
<dbReference type="EMBL" id="VSSQ01093514">
    <property type="protein sequence ID" value="MPN38348.1"/>
    <property type="molecule type" value="Genomic_DNA"/>
</dbReference>
<name>A0A645HH33_9ZZZZ</name>
<organism evidence="2">
    <name type="scientific">bioreactor metagenome</name>
    <dbReference type="NCBI Taxonomy" id="1076179"/>
    <lineage>
        <taxon>unclassified sequences</taxon>
        <taxon>metagenomes</taxon>
        <taxon>ecological metagenomes</taxon>
    </lineage>
</organism>
<proteinExistence type="predicted"/>
<accession>A0A645HH33</accession>
<gene>
    <name evidence="2" type="ORF">SDC9_185872</name>
</gene>
<sequence>MDEIVPDLNDKDIPEPEYQEIDKNLSLEEMEEQEENDNSVDDDEDN</sequence>
<dbReference type="AlphaFoldDB" id="A0A645HH33"/>
<reference evidence="2" key="1">
    <citation type="submission" date="2019-08" db="EMBL/GenBank/DDBJ databases">
        <authorList>
            <person name="Kucharzyk K."/>
            <person name="Murdoch R.W."/>
            <person name="Higgins S."/>
            <person name="Loffler F."/>
        </authorList>
    </citation>
    <scope>NUCLEOTIDE SEQUENCE</scope>
</reference>
<feature type="region of interest" description="Disordered" evidence="1">
    <location>
        <begin position="24"/>
        <end position="46"/>
    </location>
</feature>
<evidence type="ECO:0000256" key="1">
    <source>
        <dbReference type="SAM" id="MobiDB-lite"/>
    </source>
</evidence>